<proteinExistence type="predicted"/>
<evidence type="ECO:0000313" key="7">
    <source>
        <dbReference type="EMBL" id="CAB4613106.1"/>
    </source>
</evidence>
<dbReference type="PANTHER" id="PTHR46278:SF2">
    <property type="entry name" value="ASPARTATE-SEMIALDEHYDE DEHYDROGENASE"/>
    <property type="match status" value="1"/>
</dbReference>
<sequence>MIPFAGTLVDDGMLETDEEKKLRNESRKILHIPNLRVSGTCVRVPVFTGHSLSLTLEFDRAITPAEATKILSSAPGVSLMDVPTPLDAAGKNASFVGRIRQDHSIDGNKGLVLFVSNDNLRKGAALNALQIAEVIVGQRN</sequence>
<dbReference type="Pfam" id="PF02774">
    <property type="entry name" value="Semialdhyde_dhC"/>
    <property type="match status" value="1"/>
</dbReference>
<accession>A0A6J6HJJ8</accession>
<protein>
    <submittedName>
        <fullName evidence="7">Unannotated protein</fullName>
    </submittedName>
</protein>
<evidence type="ECO:0000256" key="3">
    <source>
        <dbReference type="ARBA" id="ARBA00023002"/>
    </source>
</evidence>
<dbReference type="InterPro" id="IPR000319">
    <property type="entry name" value="Asp-semialdehyde_DH_CS"/>
</dbReference>
<keyword evidence="1" id="KW-0028">Amino-acid biosynthesis</keyword>
<dbReference type="InterPro" id="IPR012280">
    <property type="entry name" value="Semialdhyde_DH_dimer_dom"/>
</dbReference>
<dbReference type="SUPFAM" id="SSF55347">
    <property type="entry name" value="Glyceraldehyde-3-phosphate dehydrogenase-like, C-terminal domain"/>
    <property type="match status" value="1"/>
</dbReference>
<dbReference type="GO" id="GO:0009086">
    <property type="term" value="P:methionine biosynthetic process"/>
    <property type="evidence" value="ECO:0007669"/>
    <property type="project" value="UniProtKB-KW"/>
</dbReference>
<keyword evidence="3" id="KW-0560">Oxidoreductase</keyword>
<dbReference type="GO" id="GO:0050661">
    <property type="term" value="F:NADP binding"/>
    <property type="evidence" value="ECO:0007669"/>
    <property type="project" value="InterPro"/>
</dbReference>
<name>A0A6J6HJJ8_9ZZZZ</name>
<evidence type="ECO:0000256" key="4">
    <source>
        <dbReference type="ARBA" id="ARBA00023167"/>
    </source>
</evidence>
<evidence type="ECO:0000256" key="2">
    <source>
        <dbReference type="ARBA" id="ARBA00022857"/>
    </source>
</evidence>
<dbReference type="Gene3D" id="3.40.50.720">
    <property type="entry name" value="NAD(P)-binding Rossmann-like Domain"/>
    <property type="match status" value="1"/>
</dbReference>
<keyword evidence="2" id="KW-0521">NADP</keyword>
<evidence type="ECO:0000256" key="5">
    <source>
        <dbReference type="ARBA" id="ARBA00029440"/>
    </source>
</evidence>
<keyword evidence="4" id="KW-0486">Methionine biosynthesis</keyword>
<evidence type="ECO:0000256" key="1">
    <source>
        <dbReference type="ARBA" id="ARBA00022605"/>
    </source>
</evidence>
<dbReference type="PROSITE" id="PS01103">
    <property type="entry name" value="ASD"/>
    <property type="match status" value="1"/>
</dbReference>
<evidence type="ECO:0000259" key="6">
    <source>
        <dbReference type="Pfam" id="PF02774"/>
    </source>
</evidence>
<dbReference type="AlphaFoldDB" id="A0A6J6HJJ8"/>
<dbReference type="EMBL" id="CAEZUN010000224">
    <property type="protein sequence ID" value="CAB4613106.1"/>
    <property type="molecule type" value="Genomic_DNA"/>
</dbReference>
<dbReference type="GO" id="GO:0004073">
    <property type="term" value="F:aspartate-semialdehyde dehydrogenase activity"/>
    <property type="evidence" value="ECO:0007669"/>
    <property type="project" value="InterPro"/>
</dbReference>
<feature type="domain" description="Semialdehyde dehydrogenase dimerisation" evidence="6">
    <location>
        <begin position="1"/>
        <end position="122"/>
    </location>
</feature>
<organism evidence="7">
    <name type="scientific">freshwater metagenome</name>
    <dbReference type="NCBI Taxonomy" id="449393"/>
    <lineage>
        <taxon>unclassified sequences</taxon>
        <taxon>metagenomes</taxon>
        <taxon>ecological metagenomes</taxon>
    </lineage>
</organism>
<comment type="pathway">
    <text evidence="5">Amino-acid biosynthesis.</text>
</comment>
<dbReference type="Gene3D" id="3.30.360.10">
    <property type="entry name" value="Dihydrodipicolinate Reductase, domain 2"/>
    <property type="match status" value="1"/>
</dbReference>
<dbReference type="PANTHER" id="PTHR46278">
    <property type="entry name" value="DEHYDROGENASE, PUTATIVE-RELATED"/>
    <property type="match status" value="1"/>
</dbReference>
<gene>
    <name evidence="7" type="ORF">UFOPK1826_01397</name>
</gene>
<reference evidence="7" key="1">
    <citation type="submission" date="2020-05" db="EMBL/GenBank/DDBJ databases">
        <authorList>
            <person name="Chiriac C."/>
            <person name="Salcher M."/>
            <person name="Ghai R."/>
            <person name="Kavagutti S V."/>
        </authorList>
    </citation>
    <scope>NUCLEOTIDE SEQUENCE</scope>
</reference>
<dbReference type="GO" id="GO:0046983">
    <property type="term" value="F:protein dimerization activity"/>
    <property type="evidence" value="ECO:0007669"/>
    <property type="project" value="InterPro"/>
</dbReference>